<dbReference type="Gene3D" id="3.30.530.20">
    <property type="match status" value="1"/>
</dbReference>
<gene>
    <name evidence="1" type="ORF">HN018_24570</name>
</gene>
<keyword evidence="2" id="KW-1185">Reference proteome</keyword>
<geneLocation type="plasmid" evidence="1 2">
    <name>unnamed2</name>
</geneLocation>
<evidence type="ECO:0000313" key="2">
    <source>
        <dbReference type="Proteomes" id="UP000500767"/>
    </source>
</evidence>
<dbReference type="InterPro" id="IPR023393">
    <property type="entry name" value="START-like_dom_sf"/>
</dbReference>
<protein>
    <submittedName>
        <fullName evidence="1">SRPBCC family protein</fullName>
    </submittedName>
</protein>
<dbReference type="EMBL" id="CP053710">
    <property type="protein sequence ID" value="QKE93371.1"/>
    <property type="molecule type" value="Genomic_DNA"/>
</dbReference>
<dbReference type="SUPFAM" id="SSF55961">
    <property type="entry name" value="Bet v1-like"/>
    <property type="match status" value="1"/>
</dbReference>
<dbReference type="KEGG" id="lck:HN018_24570"/>
<reference evidence="1 2" key="1">
    <citation type="journal article" date="2014" name="World J. Microbiol. Biotechnol.">
        <title>Biodiversity and physiological characteristics of Antarctic and Arctic lichens-associated bacteria.</title>
        <authorList>
            <person name="Lee Y.M."/>
            <person name="Kim E.H."/>
            <person name="Lee H.K."/>
            <person name="Hong S.G."/>
        </authorList>
    </citation>
    <scope>NUCLEOTIDE SEQUENCE [LARGE SCALE GENOMIC DNA]</scope>
    <source>
        <strain evidence="1 2">PAMC 26569</strain>
        <plasmid evidence="1">unnamed2</plasmid>
    </source>
</reference>
<evidence type="ECO:0000313" key="1">
    <source>
        <dbReference type="EMBL" id="QKE93371.1"/>
    </source>
</evidence>
<sequence length="152" mass="16655">MVQAATPPNEFDLVLIECAVGITKPITETWFRVGGFADAGNFLNVMTRIVKGDGRIGSIRRVGDAILELMVGASDTSYTYLQTEGPMSPYFYHGCVALSSIGDAACRLTYTITYNQAAMYTDEQVVQRERISKRFQAAVEAMKYTVESGTAD</sequence>
<dbReference type="Proteomes" id="UP000500767">
    <property type="component" value="Plasmid unnamed2"/>
</dbReference>
<organism evidence="1 2">
    <name type="scientific">Lichenicola cladoniae</name>
    <dbReference type="NCBI Taxonomy" id="1484109"/>
    <lineage>
        <taxon>Bacteria</taxon>
        <taxon>Pseudomonadati</taxon>
        <taxon>Pseudomonadota</taxon>
        <taxon>Alphaproteobacteria</taxon>
        <taxon>Acetobacterales</taxon>
        <taxon>Acetobacteraceae</taxon>
        <taxon>Lichenicola</taxon>
    </lineage>
</organism>
<accession>A0A6M8HZ52</accession>
<dbReference type="AlphaFoldDB" id="A0A6M8HZ52"/>
<proteinExistence type="predicted"/>
<name>A0A6M8HZ52_9PROT</name>
<dbReference type="RefSeq" id="WP_171837787.1">
    <property type="nucleotide sequence ID" value="NZ_CP053710.1"/>
</dbReference>
<keyword evidence="1" id="KW-0614">Plasmid</keyword>